<feature type="region of interest" description="Disordered" evidence="1">
    <location>
        <begin position="1"/>
        <end position="27"/>
    </location>
</feature>
<dbReference type="PANTHER" id="PTHR35394">
    <property type="entry name" value="DUF3176 DOMAIN-CONTAINING PROTEIN"/>
    <property type="match status" value="1"/>
</dbReference>
<feature type="transmembrane region" description="Helical" evidence="2">
    <location>
        <begin position="566"/>
        <end position="588"/>
    </location>
</feature>
<sequence length="674" mass="73792">MQFPAISTSESRTRQDTFHKHSNTDKVSYSPITSLGSKQTDLLPTQTPPRHGPLHRLRIRWWFWELFGALLSLLSLLAMVITLRVFDEKPLPEIPLGITLNTIASLLGTLAKTTLLLVATSALSQLKWIWFRKRTRKLQDLQIFDDASRGPYGALIMFRHVGVFSFAAFGALIMLLLLGFDPFVQQLIRTPRRDVSVVDGSTTIRRTFSFDQKDELERFSKVQNVNMRLSGISPASSINTVVVTGANSQAALPDFIPFCPTSNCTWPIFPSLGLCSTCQDVTPFARENWSCQQTDNTTRACRYNLPNTSFNYTYFATEIDHPESVYHEADSEMRQVVWATYLNHTTFSDNTFMVISRLATQDNDILVPGSGREQVNEATECSLAMCVVEHDVAVSDGVTNYTAKSIRQPFPTTILPPDLSGRSFIAAPAILDGTTYTVDGNLTLPALASSIENTLIGNVTASYTNQTLLTSSSSPPPDGVVSENPKLDGGLLATSDLSRSIYAGMSFTGALDNVARAVSQYMRDLPAPSPTPPAADPNPNTTTSSPSAPAVPGLAHTPTLFTSVQWAWLSFPILLLAFGLLLLGAAMFETRRSGVEVWKASALPLLFHGLGDSVGGDGRSKEGWKTGEISESGEGGWGVKRVDTVDEMEDRAAQIRVRLGRVEGDAGRWKLLLE</sequence>
<evidence type="ECO:0000256" key="1">
    <source>
        <dbReference type="SAM" id="MobiDB-lite"/>
    </source>
</evidence>
<feature type="transmembrane region" description="Helical" evidence="2">
    <location>
        <begin position="152"/>
        <end position="180"/>
    </location>
</feature>
<evidence type="ECO:0000313" key="4">
    <source>
        <dbReference type="Proteomes" id="UP000800041"/>
    </source>
</evidence>
<accession>A0A6G1GP44</accession>
<dbReference type="EMBL" id="ML977183">
    <property type="protein sequence ID" value="KAF1982580.1"/>
    <property type="molecule type" value="Genomic_DNA"/>
</dbReference>
<feature type="region of interest" description="Disordered" evidence="1">
    <location>
        <begin position="467"/>
        <end position="486"/>
    </location>
</feature>
<evidence type="ECO:0000256" key="2">
    <source>
        <dbReference type="SAM" id="Phobius"/>
    </source>
</evidence>
<feature type="compositionally biased region" description="Polar residues" evidence="1">
    <location>
        <begin position="1"/>
        <end position="10"/>
    </location>
</feature>
<proteinExistence type="predicted"/>
<feature type="compositionally biased region" description="Pro residues" evidence="1">
    <location>
        <begin position="527"/>
        <end position="536"/>
    </location>
</feature>
<feature type="transmembrane region" description="Helical" evidence="2">
    <location>
        <begin position="103"/>
        <end position="131"/>
    </location>
</feature>
<feature type="compositionally biased region" description="Basic and acidic residues" evidence="1">
    <location>
        <begin position="11"/>
        <end position="24"/>
    </location>
</feature>
<protein>
    <submittedName>
        <fullName evidence="3">Uncharacterized protein</fullName>
    </submittedName>
</protein>
<name>A0A6G1GP44_9PEZI</name>
<reference evidence="3" key="1">
    <citation type="journal article" date="2020" name="Stud. Mycol.">
        <title>101 Dothideomycetes genomes: a test case for predicting lifestyles and emergence of pathogens.</title>
        <authorList>
            <person name="Haridas S."/>
            <person name="Albert R."/>
            <person name="Binder M."/>
            <person name="Bloem J."/>
            <person name="Labutti K."/>
            <person name="Salamov A."/>
            <person name="Andreopoulos B."/>
            <person name="Baker S."/>
            <person name="Barry K."/>
            <person name="Bills G."/>
            <person name="Bluhm B."/>
            <person name="Cannon C."/>
            <person name="Castanera R."/>
            <person name="Culley D."/>
            <person name="Daum C."/>
            <person name="Ezra D."/>
            <person name="Gonzalez J."/>
            <person name="Henrissat B."/>
            <person name="Kuo A."/>
            <person name="Liang C."/>
            <person name="Lipzen A."/>
            <person name="Lutzoni F."/>
            <person name="Magnuson J."/>
            <person name="Mondo S."/>
            <person name="Nolan M."/>
            <person name="Ohm R."/>
            <person name="Pangilinan J."/>
            <person name="Park H.-J."/>
            <person name="Ramirez L."/>
            <person name="Alfaro M."/>
            <person name="Sun H."/>
            <person name="Tritt A."/>
            <person name="Yoshinaga Y."/>
            <person name="Zwiers L.-H."/>
            <person name="Turgeon B."/>
            <person name="Goodwin S."/>
            <person name="Spatafora J."/>
            <person name="Crous P."/>
            <person name="Grigoriev I."/>
        </authorList>
    </citation>
    <scope>NUCLEOTIDE SEQUENCE</scope>
    <source>
        <strain evidence="3">CBS 113979</strain>
    </source>
</reference>
<evidence type="ECO:0000313" key="3">
    <source>
        <dbReference type="EMBL" id="KAF1982580.1"/>
    </source>
</evidence>
<gene>
    <name evidence="3" type="ORF">K402DRAFT_466699</name>
</gene>
<keyword evidence="2" id="KW-0812">Transmembrane</keyword>
<dbReference type="Pfam" id="PF11374">
    <property type="entry name" value="DUF3176"/>
    <property type="match status" value="1"/>
</dbReference>
<dbReference type="InterPro" id="IPR021514">
    <property type="entry name" value="DUF3176"/>
</dbReference>
<dbReference type="PANTHER" id="PTHR35394:SF5">
    <property type="entry name" value="DUF3176 DOMAIN-CONTAINING PROTEIN"/>
    <property type="match status" value="1"/>
</dbReference>
<keyword evidence="2" id="KW-0472">Membrane</keyword>
<dbReference type="OrthoDB" id="5242705at2759"/>
<keyword evidence="2" id="KW-1133">Transmembrane helix</keyword>
<dbReference type="Proteomes" id="UP000800041">
    <property type="component" value="Unassembled WGS sequence"/>
</dbReference>
<organism evidence="3 4">
    <name type="scientific">Aulographum hederae CBS 113979</name>
    <dbReference type="NCBI Taxonomy" id="1176131"/>
    <lineage>
        <taxon>Eukaryota</taxon>
        <taxon>Fungi</taxon>
        <taxon>Dikarya</taxon>
        <taxon>Ascomycota</taxon>
        <taxon>Pezizomycotina</taxon>
        <taxon>Dothideomycetes</taxon>
        <taxon>Pleosporomycetidae</taxon>
        <taxon>Aulographales</taxon>
        <taxon>Aulographaceae</taxon>
    </lineage>
</organism>
<feature type="region of interest" description="Disordered" evidence="1">
    <location>
        <begin position="617"/>
        <end position="636"/>
    </location>
</feature>
<feature type="region of interest" description="Disordered" evidence="1">
    <location>
        <begin position="523"/>
        <end position="550"/>
    </location>
</feature>
<dbReference type="AlphaFoldDB" id="A0A6G1GP44"/>
<keyword evidence="4" id="KW-1185">Reference proteome</keyword>
<feature type="transmembrane region" description="Helical" evidence="2">
    <location>
        <begin position="61"/>
        <end position="83"/>
    </location>
</feature>